<evidence type="ECO:0000313" key="5">
    <source>
        <dbReference type="Proteomes" id="UP000184498"/>
    </source>
</evidence>
<evidence type="ECO:0000256" key="2">
    <source>
        <dbReference type="SAM" id="MobiDB-lite"/>
    </source>
</evidence>
<gene>
    <name evidence="4" type="ORF">SAMN05444371_0577</name>
</gene>
<dbReference type="PANTHER" id="PTHR37456">
    <property type="entry name" value="SI:CH211-266K2.1"/>
    <property type="match status" value="1"/>
</dbReference>
<keyword evidence="4" id="KW-0176">Collagen</keyword>
<protein>
    <submittedName>
        <fullName evidence="4">Collagen triple helix repeat-containing protein</fullName>
    </submittedName>
</protein>
<reference evidence="5" key="1">
    <citation type="submission" date="2016-11" db="EMBL/GenBank/DDBJ databases">
        <authorList>
            <person name="Varghese N."/>
            <person name="Submissions S."/>
        </authorList>
    </citation>
    <scope>NUCLEOTIDE SEQUENCE [LARGE SCALE GENOMIC DNA]</scope>
    <source>
        <strain evidence="5">DSM 18016</strain>
    </source>
</reference>
<dbReference type="Proteomes" id="UP000184498">
    <property type="component" value="Unassembled WGS sequence"/>
</dbReference>
<evidence type="ECO:0000313" key="4">
    <source>
        <dbReference type="EMBL" id="SHJ97994.1"/>
    </source>
</evidence>
<proteinExistence type="predicted"/>
<feature type="region of interest" description="Disordered" evidence="2">
    <location>
        <begin position="134"/>
        <end position="159"/>
    </location>
</feature>
<feature type="signal peptide" evidence="3">
    <location>
        <begin position="1"/>
        <end position="18"/>
    </location>
</feature>
<sequence>MRKSITLLGTLASAIVMAQTSDLISYQAVIRNQSNDLVKNQNVGLRFSILKGSATGTVVYAETQTSQTNANGLVSVKIGGGTPQSGTFATIDWSSDIYFFKTETDPSGGNNYVISGTSQMLSVPYALYAKNSGSSTPGPAGATGATGPQGIQGVTGATGPTGAQGVTGAVGATGVQGPQGIQGVTGATGPTGSQGVTGAVGVTGVQGPQGIQGVTGATGPTGAQGVIGAVGATGVQGPQGIQGVTGPTGPTGAQGVTGAIGATGVQGPQGIGVTGATGPTGFGVPIGGSAGQVLQKVDSSNYNTAWVTPSSGGGGATIVSTQSITSSVTITNTPSSVFTYILPSAGVFLINVSMAGVVNTAVLFGAIKQNGVAVAYGSGPLNSLVPSPTTRCSISMVVQGAAGDVITAEGVSNNSNNTLTTDGSSRMVVTKLN</sequence>
<dbReference type="EMBL" id="FRAM01000001">
    <property type="protein sequence ID" value="SHJ97994.1"/>
    <property type="molecule type" value="Genomic_DNA"/>
</dbReference>
<name>A0A1M6NQN4_9FLAO</name>
<dbReference type="STRING" id="216903.SAMN05444371_0577"/>
<dbReference type="AlphaFoldDB" id="A0A1M6NQN4"/>
<accession>A0A1M6NQN4</accession>
<dbReference type="InterPro" id="IPR008160">
    <property type="entry name" value="Collagen"/>
</dbReference>
<dbReference type="RefSeq" id="WP_072996330.1">
    <property type="nucleotide sequence ID" value="NZ_FRAM01000001.1"/>
</dbReference>
<dbReference type="InterPro" id="IPR050938">
    <property type="entry name" value="Collagen_Structural_Proteins"/>
</dbReference>
<evidence type="ECO:0000256" key="1">
    <source>
        <dbReference type="ARBA" id="ARBA00022737"/>
    </source>
</evidence>
<keyword evidence="1" id="KW-0677">Repeat</keyword>
<evidence type="ECO:0000256" key="3">
    <source>
        <dbReference type="SAM" id="SignalP"/>
    </source>
</evidence>
<feature type="chain" id="PRO_5012206665" evidence="3">
    <location>
        <begin position="19"/>
        <end position="433"/>
    </location>
</feature>
<dbReference type="Pfam" id="PF01391">
    <property type="entry name" value="Collagen"/>
    <property type="match status" value="1"/>
</dbReference>
<dbReference type="PANTHER" id="PTHR37456:SF3">
    <property type="entry name" value="COLLAGEN ALPHA-1(XXV) CHAIN"/>
    <property type="match status" value="1"/>
</dbReference>
<keyword evidence="5" id="KW-1185">Reference proteome</keyword>
<organism evidence="4 5">
    <name type="scientific">Epilithonimonas mollis</name>
    <dbReference type="NCBI Taxonomy" id="216903"/>
    <lineage>
        <taxon>Bacteria</taxon>
        <taxon>Pseudomonadati</taxon>
        <taxon>Bacteroidota</taxon>
        <taxon>Flavobacteriia</taxon>
        <taxon>Flavobacteriales</taxon>
        <taxon>Weeksellaceae</taxon>
        <taxon>Chryseobacterium group</taxon>
        <taxon>Epilithonimonas</taxon>
    </lineage>
</organism>
<keyword evidence="3" id="KW-0732">Signal</keyword>